<gene>
    <name evidence="1" type="ORF">BFG04_04450</name>
</gene>
<name>A0AAX0L9L6_9BACT</name>
<comment type="caution">
    <text evidence="1">The sequence shown here is derived from an EMBL/GenBank/DDBJ whole genome shotgun (WGS) entry which is preliminary data.</text>
</comment>
<sequence>MKEIIKQLSERPIAYYPAYARLAGSITAGLLLSQLMYWFTKQDKIFKTDAEIMAETMLSKDELRSAKSKLKNLDFLTISREGIPAKTFYEIDWDLLENALNFDKKVVKNNETRQVKNPKQDVVNSQDKIREFPETGLGKFTKQDELNSQISYYNAENTTENTTENKKEKIKKEKIKAVENEIVLPKFLNPEIWSNYLIYKKERREKLTPMGIKIKFAEWEKWHNQGIDVNQCIVTAMANNWQGVFKPKPKQEYKSSNNYDNQEISQEDMKRFGFKDYSKAPDIDIDSIFNANRFLIGAVNE</sequence>
<dbReference type="AlphaFoldDB" id="A0AAX0L9L6"/>
<organism evidence="1 2">
    <name type="scientific">Campylobacter pinnipediorum subsp. pinnipediorum</name>
    <dbReference type="NCBI Taxonomy" id="1660067"/>
    <lineage>
        <taxon>Bacteria</taxon>
        <taxon>Pseudomonadati</taxon>
        <taxon>Campylobacterota</taxon>
        <taxon>Epsilonproteobacteria</taxon>
        <taxon>Campylobacterales</taxon>
        <taxon>Campylobacteraceae</taxon>
        <taxon>Campylobacter</taxon>
    </lineage>
</organism>
<evidence type="ECO:0000313" key="1">
    <source>
        <dbReference type="EMBL" id="OPA77350.1"/>
    </source>
</evidence>
<dbReference type="RefSeq" id="WP_078415571.1">
    <property type="nucleotide sequence ID" value="NZ_MCRK01000036.1"/>
</dbReference>
<dbReference type="Proteomes" id="UP000189728">
    <property type="component" value="Unassembled WGS sequence"/>
</dbReference>
<accession>A0AAX0L9L6</accession>
<protein>
    <submittedName>
        <fullName evidence="1">Uncharacterized protein</fullName>
    </submittedName>
</protein>
<evidence type="ECO:0000313" key="2">
    <source>
        <dbReference type="Proteomes" id="UP000189728"/>
    </source>
</evidence>
<proteinExistence type="predicted"/>
<reference evidence="1 2" key="1">
    <citation type="submission" date="2016-08" db="EMBL/GenBank/DDBJ databases">
        <title>Campylobacter species from sea mammals.</title>
        <authorList>
            <person name="Gilbert M.J."/>
            <person name="Byrne B.A."/>
            <person name="Zomer A.L."/>
            <person name="Wagenaar J.A."/>
        </authorList>
    </citation>
    <scope>NUCLEOTIDE SEQUENCE [LARGE SCALE GENOMIC DNA]</scope>
    <source>
        <strain evidence="1 2">1105248</strain>
    </source>
</reference>
<dbReference type="EMBL" id="MCRK01000036">
    <property type="protein sequence ID" value="OPA77350.1"/>
    <property type="molecule type" value="Genomic_DNA"/>
</dbReference>